<dbReference type="Proteomes" id="UP000019146">
    <property type="component" value="Chromosome 1"/>
</dbReference>
<organism evidence="2 3">
    <name type="scientific">Paraburkholderia caribensis MBA4</name>
    <dbReference type="NCBI Taxonomy" id="1323664"/>
    <lineage>
        <taxon>Bacteria</taxon>
        <taxon>Pseudomonadati</taxon>
        <taxon>Pseudomonadota</taxon>
        <taxon>Betaproteobacteria</taxon>
        <taxon>Burkholderiales</taxon>
        <taxon>Burkholderiaceae</taxon>
        <taxon>Paraburkholderia</taxon>
    </lineage>
</organism>
<evidence type="ECO:0000313" key="2">
    <source>
        <dbReference type="EMBL" id="ALL66134.1"/>
    </source>
</evidence>
<proteinExistence type="predicted"/>
<gene>
    <name evidence="2" type="ORF">K788_0003279</name>
</gene>
<dbReference type="EMBL" id="CP012746">
    <property type="protein sequence ID" value="ALL66134.1"/>
    <property type="molecule type" value="Genomic_DNA"/>
</dbReference>
<dbReference type="AlphaFoldDB" id="A0A0P0RCS7"/>
<sequence>MLAHSGGVGMTTSNQRTQAGELASARAAKKLAEASLYQALIARQRERYAAAYGRCVDTENREAARAMFTGAALFEGQAKRIPSRAKKAVEALKLAVFLLDPKAPA</sequence>
<evidence type="ECO:0000256" key="1">
    <source>
        <dbReference type="SAM" id="MobiDB-lite"/>
    </source>
</evidence>
<evidence type="ECO:0000313" key="3">
    <source>
        <dbReference type="Proteomes" id="UP000019146"/>
    </source>
</evidence>
<protein>
    <submittedName>
        <fullName evidence="2">Uncharacterized protein</fullName>
    </submittedName>
</protein>
<feature type="region of interest" description="Disordered" evidence="1">
    <location>
        <begin position="1"/>
        <end position="22"/>
    </location>
</feature>
<dbReference type="KEGG" id="bcai:K788_0003279"/>
<reference evidence="2 3" key="1">
    <citation type="journal article" date="2014" name="Genome Announc.">
        <title>Draft Genome Sequence of the Haloacid-Degrading Burkholderia caribensis Strain MBA4.</title>
        <authorList>
            <person name="Pan Y."/>
            <person name="Kong K.F."/>
            <person name="Tsang J.S."/>
        </authorList>
    </citation>
    <scope>NUCLEOTIDE SEQUENCE [LARGE SCALE GENOMIC DNA]</scope>
    <source>
        <strain evidence="2 3">MBA4</strain>
    </source>
</reference>
<accession>A0A0P0RCS7</accession>
<name>A0A0P0RCS7_9BURK</name>